<organism evidence="3 4">
    <name type="scientific">Lentibacillus halodurans</name>
    <dbReference type="NCBI Taxonomy" id="237679"/>
    <lineage>
        <taxon>Bacteria</taxon>
        <taxon>Bacillati</taxon>
        <taxon>Bacillota</taxon>
        <taxon>Bacilli</taxon>
        <taxon>Bacillales</taxon>
        <taxon>Bacillaceae</taxon>
        <taxon>Lentibacillus</taxon>
    </lineage>
</organism>
<sequence>MAATAIEALVTVLDPLRIMYMFFGISVGIIIGFLPGLGGPVGMSILLPFIFGMDPYTGMALLIGMTAIVHTGDTFPSVLLGVPGSSGSQATIMDGYPLAKKGEAARALGAAFFSSIIGGVIGAIVLFLAIPIGRPLMQAFGSPELFMLSILGLSMVGTLAGNSPVRGILAGAIGMLLGTIGGAPGVAEYRYTFDWLYLTNGLPLAVFALGLFALPEMIDLLVKKQSISSTGKLGGSQLQGVKDAIKNKWLIFRSGVMGAVIGFIPGLGGSVVDWISYGTAKQTLKNTENFGKGDIRGVIAPEGANNAKEGGALIPTLLFGIPGSGTTAILLGGLILLGVQAGPNMLEGDLPVTVSIVWTLALANIFGGIVCILLAKQISKISMIQADKLVPFLIIIMMMGAYQSTRHWGDLIFFIVLGLFGWAMKHLDWPRAPLLVGFVLALPSERYLHLSMSRYGFEWLFHPSVLAIGAVIILLLAAGVYMRRISNREMQKGEKS</sequence>
<feature type="domain" description="DUF112" evidence="2">
    <location>
        <begin position="18"/>
        <end position="435"/>
    </location>
</feature>
<protein>
    <submittedName>
        <fullName evidence="3">TctA family transporter</fullName>
    </submittedName>
</protein>
<evidence type="ECO:0000313" key="3">
    <source>
        <dbReference type="EMBL" id="SFB01435.1"/>
    </source>
</evidence>
<evidence type="ECO:0000256" key="1">
    <source>
        <dbReference type="SAM" id="Phobius"/>
    </source>
</evidence>
<dbReference type="Pfam" id="PF01970">
    <property type="entry name" value="TctA"/>
    <property type="match status" value="1"/>
</dbReference>
<feature type="transmembrane region" description="Helical" evidence="1">
    <location>
        <begin position="317"/>
        <end position="340"/>
    </location>
</feature>
<reference evidence="3 4" key="1">
    <citation type="submission" date="2016-10" db="EMBL/GenBank/DDBJ databases">
        <authorList>
            <person name="de Groot N.N."/>
        </authorList>
    </citation>
    <scope>NUCLEOTIDE SEQUENCE [LARGE SCALE GENOMIC DNA]</scope>
    <source>
        <strain evidence="3 4">CGMCC 1.3702</strain>
    </source>
</reference>
<keyword evidence="1" id="KW-0812">Transmembrane</keyword>
<gene>
    <name evidence="3" type="ORF">SAMN04488072_105140</name>
</gene>
<evidence type="ECO:0000313" key="4">
    <source>
        <dbReference type="Proteomes" id="UP000198642"/>
    </source>
</evidence>
<dbReference type="PANTHER" id="PTHR35342:SF5">
    <property type="entry name" value="TRICARBOXYLIC TRANSPORT PROTEIN"/>
    <property type="match status" value="1"/>
</dbReference>
<feature type="transmembrane region" description="Helical" evidence="1">
    <location>
        <begin position="460"/>
        <end position="482"/>
    </location>
</feature>
<feature type="transmembrane region" description="Helical" evidence="1">
    <location>
        <begin position="168"/>
        <end position="189"/>
    </location>
</feature>
<feature type="transmembrane region" description="Helical" evidence="1">
    <location>
        <begin position="108"/>
        <end position="133"/>
    </location>
</feature>
<dbReference type="PANTHER" id="PTHR35342">
    <property type="entry name" value="TRICARBOXYLIC TRANSPORT PROTEIN"/>
    <property type="match status" value="1"/>
</dbReference>
<keyword evidence="1" id="KW-0472">Membrane</keyword>
<feature type="transmembrane region" description="Helical" evidence="1">
    <location>
        <begin position="45"/>
        <end position="69"/>
    </location>
</feature>
<name>A0A1I0XK71_9BACI</name>
<feature type="transmembrane region" description="Helical" evidence="1">
    <location>
        <begin position="145"/>
        <end position="161"/>
    </location>
</feature>
<evidence type="ECO:0000259" key="2">
    <source>
        <dbReference type="Pfam" id="PF01970"/>
    </source>
</evidence>
<dbReference type="Proteomes" id="UP000198642">
    <property type="component" value="Unassembled WGS sequence"/>
</dbReference>
<dbReference type="AlphaFoldDB" id="A0A1I0XK71"/>
<proteinExistence type="predicted"/>
<dbReference type="OrthoDB" id="9781349at2"/>
<feature type="transmembrane region" description="Helical" evidence="1">
    <location>
        <begin position="352"/>
        <end position="374"/>
    </location>
</feature>
<feature type="transmembrane region" description="Helical" evidence="1">
    <location>
        <begin position="408"/>
        <end position="424"/>
    </location>
</feature>
<accession>A0A1I0XK71</accession>
<feature type="transmembrane region" description="Helical" evidence="1">
    <location>
        <begin position="18"/>
        <end position="38"/>
    </location>
</feature>
<keyword evidence="4" id="KW-1185">Reference proteome</keyword>
<keyword evidence="1" id="KW-1133">Transmembrane helix</keyword>
<dbReference type="RefSeq" id="WP_090236120.1">
    <property type="nucleotide sequence ID" value="NZ_FOJW01000005.1"/>
</dbReference>
<dbReference type="STRING" id="237679.SAMN04488072_105140"/>
<dbReference type="EMBL" id="FOJW01000005">
    <property type="protein sequence ID" value="SFB01435.1"/>
    <property type="molecule type" value="Genomic_DNA"/>
</dbReference>
<dbReference type="InterPro" id="IPR002823">
    <property type="entry name" value="DUF112_TM"/>
</dbReference>
<feature type="transmembrane region" description="Helical" evidence="1">
    <location>
        <begin position="195"/>
        <end position="214"/>
    </location>
</feature>